<dbReference type="Proteomes" id="UP000177092">
    <property type="component" value="Unassembled WGS sequence"/>
</dbReference>
<feature type="transmembrane region" description="Helical" evidence="1">
    <location>
        <begin position="178"/>
        <end position="198"/>
    </location>
</feature>
<gene>
    <name evidence="2" type="ORF">A3D03_05335</name>
</gene>
<sequence>MENLITAINSVLVIIYAYIPKLFAGIIILLIGLIIASILKDLIGIIFKYFRIEKWLSTAKIAKEEEVKIWPQIVAELVRWMTIFIFLISAVEVWGVPKVGDVLNQLLNFLPNVFLTVVIGWVGLVAGKLGFNIVRHGVRGLGNNETFLLGNVAKYSIIFFTILIILTQLGVAADLVKILFTGIISMLALAFGLSFGLGGQDEARRILKTIHEKFDSQSQPKELIKKEK</sequence>
<evidence type="ECO:0000313" key="3">
    <source>
        <dbReference type="Proteomes" id="UP000177092"/>
    </source>
</evidence>
<feature type="transmembrane region" description="Helical" evidence="1">
    <location>
        <begin position="77"/>
        <end position="97"/>
    </location>
</feature>
<evidence type="ECO:0000313" key="2">
    <source>
        <dbReference type="EMBL" id="OGG20605.1"/>
    </source>
</evidence>
<keyword evidence="1" id="KW-0812">Transmembrane</keyword>
<feature type="transmembrane region" description="Helical" evidence="1">
    <location>
        <begin position="22"/>
        <end position="47"/>
    </location>
</feature>
<dbReference type="AlphaFoldDB" id="A0A1F6A7E8"/>
<dbReference type="Gene3D" id="1.10.287.1260">
    <property type="match status" value="1"/>
</dbReference>
<feature type="transmembrane region" description="Helical" evidence="1">
    <location>
        <begin position="109"/>
        <end position="131"/>
    </location>
</feature>
<protein>
    <recommendedName>
        <fullName evidence="4">Small-conductance mechanosensitive ion channel</fullName>
    </recommendedName>
</protein>
<accession>A0A1F6A7E8</accession>
<reference evidence="2 3" key="1">
    <citation type="journal article" date="2016" name="Nat. Commun.">
        <title>Thousands of microbial genomes shed light on interconnected biogeochemical processes in an aquifer system.</title>
        <authorList>
            <person name="Anantharaman K."/>
            <person name="Brown C.T."/>
            <person name="Hug L.A."/>
            <person name="Sharon I."/>
            <person name="Castelle C.J."/>
            <person name="Probst A.J."/>
            <person name="Thomas B.C."/>
            <person name="Singh A."/>
            <person name="Wilkins M.J."/>
            <person name="Karaoz U."/>
            <person name="Brodie E.L."/>
            <person name="Williams K.H."/>
            <person name="Hubbard S.S."/>
            <person name="Banfield J.F."/>
        </authorList>
    </citation>
    <scope>NUCLEOTIDE SEQUENCE [LARGE SCALE GENOMIC DNA]</scope>
</reference>
<evidence type="ECO:0000256" key="1">
    <source>
        <dbReference type="SAM" id="Phobius"/>
    </source>
</evidence>
<name>A0A1F6A7E8_9BACT</name>
<feature type="transmembrane region" description="Helical" evidence="1">
    <location>
        <begin position="152"/>
        <end position="172"/>
    </location>
</feature>
<keyword evidence="1" id="KW-1133">Transmembrane helix</keyword>
<dbReference type="Pfam" id="PF05552">
    <property type="entry name" value="MS_channel_1st_1"/>
    <property type="match status" value="2"/>
</dbReference>
<dbReference type="EMBL" id="MFJN01000041">
    <property type="protein sequence ID" value="OGG20605.1"/>
    <property type="molecule type" value="Genomic_DNA"/>
</dbReference>
<evidence type="ECO:0008006" key="4">
    <source>
        <dbReference type="Google" id="ProtNLM"/>
    </source>
</evidence>
<keyword evidence="1" id="KW-0472">Membrane</keyword>
<dbReference type="STRING" id="1798384.A3D03_05335"/>
<proteinExistence type="predicted"/>
<comment type="caution">
    <text evidence="2">The sequence shown here is derived from an EMBL/GenBank/DDBJ whole genome shotgun (WGS) entry which is preliminary data.</text>
</comment>
<dbReference type="InterPro" id="IPR008910">
    <property type="entry name" value="MSC_TM_helix"/>
</dbReference>
<organism evidence="2 3">
    <name type="scientific">Candidatus Gottesmanbacteria bacterium RIFCSPHIGHO2_02_FULL_40_13</name>
    <dbReference type="NCBI Taxonomy" id="1798384"/>
    <lineage>
        <taxon>Bacteria</taxon>
        <taxon>Candidatus Gottesmaniibacteriota</taxon>
    </lineage>
</organism>